<dbReference type="PRINTS" id="PR00032">
    <property type="entry name" value="HTHARAC"/>
</dbReference>
<dbReference type="InterPro" id="IPR018062">
    <property type="entry name" value="HTH_AraC-typ_CS"/>
</dbReference>
<dbReference type="RefSeq" id="WP_319983058.1">
    <property type="nucleotide sequence ID" value="NZ_JAXAVV010000002.1"/>
</dbReference>
<keyword evidence="6" id="KW-1185">Reference proteome</keyword>
<dbReference type="EMBL" id="JAXAVV010000002">
    <property type="protein sequence ID" value="MDX8048977.1"/>
    <property type="molecule type" value="Genomic_DNA"/>
</dbReference>
<gene>
    <name evidence="5" type="ORF">SK571_06270</name>
</gene>
<dbReference type="Proteomes" id="UP001271792">
    <property type="component" value="Unassembled WGS sequence"/>
</dbReference>
<proteinExistence type="predicted"/>
<dbReference type="InterPro" id="IPR009057">
    <property type="entry name" value="Homeodomain-like_sf"/>
</dbReference>
<dbReference type="InterPro" id="IPR018060">
    <property type="entry name" value="HTH_AraC"/>
</dbReference>
<evidence type="ECO:0000313" key="5">
    <source>
        <dbReference type="EMBL" id="MDX8048977.1"/>
    </source>
</evidence>
<protein>
    <submittedName>
        <fullName evidence="5">Helix-turn-helix transcriptional regulator</fullName>
    </submittedName>
</protein>
<comment type="caution">
    <text evidence="5">The sequence shown here is derived from an EMBL/GenBank/DDBJ whole genome shotgun (WGS) entry which is preliminary data.</text>
</comment>
<dbReference type="InterPro" id="IPR050204">
    <property type="entry name" value="AraC_XylS_family_regulators"/>
</dbReference>
<dbReference type="SUPFAM" id="SSF46689">
    <property type="entry name" value="Homeodomain-like"/>
    <property type="match status" value="1"/>
</dbReference>
<evidence type="ECO:0000259" key="4">
    <source>
        <dbReference type="PROSITE" id="PS01124"/>
    </source>
</evidence>
<dbReference type="PANTHER" id="PTHR46796:SF7">
    <property type="entry name" value="ARAC FAMILY TRANSCRIPTIONAL REGULATOR"/>
    <property type="match status" value="1"/>
</dbReference>
<dbReference type="Pfam" id="PF12833">
    <property type="entry name" value="HTH_18"/>
    <property type="match status" value="1"/>
</dbReference>
<dbReference type="InterPro" id="IPR020449">
    <property type="entry name" value="Tscrpt_reg_AraC-type_HTH"/>
</dbReference>
<keyword evidence="2" id="KW-0238">DNA-binding</keyword>
<dbReference type="PROSITE" id="PS01124">
    <property type="entry name" value="HTH_ARAC_FAMILY_2"/>
    <property type="match status" value="1"/>
</dbReference>
<evidence type="ECO:0000256" key="1">
    <source>
        <dbReference type="ARBA" id="ARBA00023015"/>
    </source>
</evidence>
<dbReference type="PANTHER" id="PTHR46796">
    <property type="entry name" value="HTH-TYPE TRANSCRIPTIONAL ACTIVATOR RHAS-RELATED"/>
    <property type="match status" value="1"/>
</dbReference>
<keyword evidence="3" id="KW-0804">Transcription</keyword>
<dbReference type="Gene3D" id="1.10.10.60">
    <property type="entry name" value="Homeodomain-like"/>
    <property type="match status" value="2"/>
</dbReference>
<accession>A0ABU4TL63</accession>
<dbReference type="SMART" id="SM00342">
    <property type="entry name" value="HTH_ARAC"/>
    <property type="match status" value="1"/>
</dbReference>
<evidence type="ECO:0000313" key="6">
    <source>
        <dbReference type="Proteomes" id="UP001271792"/>
    </source>
</evidence>
<keyword evidence="1" id="KW-0805">Transcription regulation</keyword>
<sequence>MTSQITSARSAGRDRYRTTSAFAARSANSGGMILDRLRQVLLLQVLRDHVADDDPQLGPAFKAMSRSTFFLRFRENTGMTPLDHLHRLRMRHAARPLRDTTRTVASIAIATGYRTESAFGAAFRRFAGRSPGEYRTGIVT</sequence>
<name>A0ABU4TL63_9PSEU</name>
<organism evidence="5 6">
    <name type="scientific">Lentzea kristufekii</name>
    <dbReference type="NCBI Taxonomy" id="3095430"/>
    <lineage>
        <taxon>Bacteria</taxon>
        <taxon>Bacillati</taxon>
        <taxon>Actinomycetota</taxon>
        <taxon>Actinomycetes</taxon>
        <taxon>Pseudonocardiales</taxon>
        <taxon>Pseudonocardiaceae</taxon>
        <taxon>Lentzea</taxon>
    </lineage>
</organism>
<evidence type="ECO:0000256" key="2">
    <source>
        <dbReference type="ARBA" id="ARBA00023125"/>
    </source>
</evidence>
<reference evidence="5 6" key="1">
    <citation type="submission" date="2023-11" db="EMBL/GenBank/DDBJ databases">
        <title>Lentzea sokolovensis, sp. nov., Lentzea kristufkii, sp. nov., and Lentzea miocenensis, sp. nov., rare actinobacteria from Sokolov Coal Basin, Miocene lacustrine sediment, Czech Republic.</title>
        <authorList>
            <person name="Lara A."/>
            <person name="Kotroba L."/>
            <person name="Nouioui I."/>
            <person name="Neumann-Schaal M."/>
            <person name="Mast Y."/>
            <person name="Chronakova A."/>
        </authorList>
    </citation>
    <scope>NUCLEOTIDE SEQUENCE [LARGE SCALE GENOMIC DNA]</scope>
    <source>
        <strain evidence="5 6">BCCO 10_0798</strain>
    </source>
</reference>
<feature type="domain" description="HTH araC/xylS-type" evidence="4">
    <location>
        <begin position="64"/>
        <end position="137"/>
    </location>
</feature>
<evidence type="ECO:0000256" key="3">
    <source>
        <dbReference type="ARBA" id="ARBA00023163"/>
    </source>
</evidence>
<dbReference type="PROSITE" id="PS00041">
    <property type="entry name" value="HTH_ARAC_FAMILY_1"/>
    <property type="match status" value="1"/>
</dbReference>